<dbReference type="InterPro" id="IPR051198">
    <property type="entry name" value="BchE-like"/>
</dbReference>
<keyword evidence="8" id="KW-1185">Reference proteome</keyword>
<dbReference type="GO" id="GO:0046872">
    <property type="term" value="F:metal ion binding"/>
    <property type="evidence" value="ECO:0007669"/>
    <property type="project" value="UniProtKB-KW"/>
</dbReference>
<name>A0A7U8C2I7_NEPCE</name>
<gene>
    <name evidence="7" type="ORF">MED92_09743</name>
</gene>
<keyword evidence="3" id="KW-0479">Metal-binding</keyword>
<dbReference type="SMART" id="SM00729">
    <property type="entry name" value="Elp3"/>
    <property type="match status" value="1"/>
</dbReference>
<dbReference type="Gene3D" id="3.20.20.70">
    <property type="entry name" value="Aldolase class I"/>
    <property type="match status" value="1"/>
</dbReference>
<dbReference type="SFLD" id="SFLDS00029">
    <property type="entry name" value="Radical_SAM"/>
    <property type="match status" value="2"/>
</dbReference>
<dbReference type="PANTHER" id="PTHR43409:SF4">
    <property type="entry name" value="RADICAL SAM SUPERFAMILY PROTEIN"/>
    <property type="match status" value="1"/>
</dbReference>
<dbReference type="InterPro" id="IPR013785">
    <property type="entry name" value="Aldolase_TIM"/>
</dbReference>
<dbReference type="GO" id="GO:0051536">
    <property type="term" value="F:iron-sulfur cluster binding"/>
    <property type="evidence" value="ECO:0007669"/>
    <property type="project" value="UniProtKB-KW"/>
</dbReference>
<reference evidence="7 8" key="1">
    <citation type="submission" date="2006-02" db="EMBL/GenBank/DDBJ databases">
        <authorList>
            <person name="Pinhassi J."/>
            <person name="Pedros-Alio C."/>
            <person name="Ferriera S."/>
            <person name="Johnson J."/>
            <person name="Kravitz S."/>
            <person name="Halpern A."/>
            <person name="Remington K."/>
            <person name="Beeson K."/>
            <person name="Tran B."/>
            <person name="Rogers Y.-H."/>
            <person name="Friedman R."/>
            <person name="Venter J.C."/>
        </authorList>
    </citation>
    <scope>NUCLEOTIDE SEQUENCE [LARGE SCALE GENOMIC DNA]</scope>
    <source>
        <strain evidence="7 8">MED92</strain>
    </source>
</reference>
<dbReference type="PROSITE" id="PS51918">
    <property type="entry name" value="RADICAL_SAM"/>
    <property type="match status" value="1"/>
</dbReference>
<evidence type="ECO:0000313" key="7">
    <source>
        <dbReference type="EMBL" id="EAR59671.1"/>
    </source>
</evidence>
<evidence type="ECO:0000256" key="4">
    <source>
        <dbReference type="ARBA" id="ARBA00023004"/>
    </source>
</evidence>
<evidence type="ECO:0000256" key="1">
    <source>
        <dbReference type="ARBA" id="ARBA00001966"/>
    </source>
</evidence>
<dbReference type="Pfam" id="PF04055">
    <property type="entry name" value="Radical_SAM"/>
    <property type="match status" value="1"/>
</dbReference>
<dbReference type="PANTHER" id="PTHR43409">
    <property type="entry name" value="ANAEROBIC MAGNESIUM-PROTOPORPHYRIN IX MONOMETHYL ESTER CYCLASE-RELATED"/>
    <property type="match status" value="1"/>
</dbReference>
<proteinExistence type="predicted"/>
<evidence type="ECO:0000259" key="6">
    <source>
        <dbReference type="PROSITE" id="PS51918"/>
    </source>
</evidence>
<dbReference type="OrthoDB" id="9777636at2"/>
<keyword evidence="4" id="KW-0408">Iron</keyword>
<dbReference type="Proteomes" id="UP000002171">
    <property type="component" value="Unassembled WGS sequence"/>
</dbReference>
<evidence type="ECO:0000256" key="5">
    <source>
        <dbReference type="ARBA" id="ARBA00023014"/>
    </source>
</evidence>
<dbReference type="EMBL" id="AAOW01000037">
    <property type="protein sequence ID" value="EAR59671.1"/>
    <property type="molecule type" value="Genomic_DNA"/>
</dbReference>
<dbReference type="CDD" id="cd01335">
    <property type="entry name" value="Radical_SAM"/>
    <property type="match status" value="1"/>
</dbReference>
<dbReference type="SFLD" id="SFLDG01095">
    <property type="entry name" value="Uncharacterised_Radical_SAM_Su"/>
    <property type="match status" value="1"/>
</dbReference>
<keyword evidence="5" id="KW-0411">Iron-sulfur</keyword>
<dbReference type="SUPFAM" id="SSF102114">
    <property type="entry name" value="Radical SAM enzymes"/>
    <property type="match status" value="1"/>
</dbReference>
<dbReference type="RefSeq" id="WP_007019634.1">
    <property type="nucleotide sequence ID" value="NZ_CH724125.1"/>
</dbReference>
<dbReference type="InterPro" id="IPR006638">
    <property type="entry name" value="Elp3/MiaA/NifB-like_rSAM"/>
</dbReference>
<feature type="domain" description="Radical SAM core" evidence="6">
    <location>
        <begin position="15"/>
        <end position="249"/>
    </location>
</feature>
<accession>A0A7U8C2I7</accession>
<evidence type="ECO:0000256" key="3">
    <source>
        <dbReference type="ARBA" id="ARBA00022723"/>
    </source>
</evidence>
<dbReference type="SFLD" id="SFLDG01082">
    <property type="entry name" value="B12-binding_domain_containing"/>
    <property type="match status" value="1"/>
</dbReference>
<evidence type="ECO:0000256" key="2">
    <source>
        <dbReference type="ARBA" id="ARBA00022691"/>
    </source>
</evidence>
<sequence length="299" mass="33610">MYHYPPVNYIEPVFRPPSEANSLILQVTNGCSWNKCTFCEMYTLPQKKFRPKPQQEIEAEIKACAAQLGAVRRVFLADGDAMALSFKRLKEILLAIKTHLPTVTRVSSYCLPRNLNNKSVEELAELRELGLQLMYVGAESGNDQVLEKIIKGETYQSTLDALMKIKQAGMKSSVMIINGMGGSVYSKQHALDSARLVNAAQPDYLATLVLFFREGEEHFINNFGGDFKACSQRELIEEMQVLISELNLERTVFRSDHASNYLVLKGVLGRDKQKLLSMIDGALNYSDTVFLRSEKGRGL</sequence>
<comment type="caution">
    <text evidence="7">The sequence shown here is derived from an EMBL/GenBank/DDBJ whole genome shotgun (WGS) entry which is preliminary data.</text>
</comment>
<keyword evidence="2" id="KW-0949">S-adenosyl-L-methionine</keyword>
<organism evidence="7 8">
    <name type="scientific">Neptuniibacter caesariensis</name>
    <dbReference type="NCBI Taxonomy" id="207954"/>
    <lineage>
        <taxon>Bacteria</taxon>
        <taxon>Pseudomonadati</taxon>
        <taxon>Pseudomonadota</taxon>
        <taxon>Gammaproteobacteria</taxon>
        <taxon>Oceanospirillales</taxon>
        <taxon>Oceanospirillaceae</taxon>
        <taxon>Neptuniibacter</taxon>
    </lineage>
</organism>
<dbReference type="GO" id="GO:0003824">
    <property type="term" value="F:catalytic activity"/>
    <property type="evidence" value="ECO:0007669"/>
    <property type="project" value="InterPro"/>
</dbReference>
<dbReference type="AlphaFoldDB" id="A0A7U8C2I7"/>
<dbReference type="InterPro" id="IPR007197">
    <property type="entry name" value="rSAM"/>
</dbReference>
<evidence type="ECO:0000313" key="8">
    <source>
        <dbReference type="Proteomes" id="UP000002171"/>
    </source>
</evidence>
<comment type="cofactor">
    <cofactor evidence="1">
        <name>[4Fe-4S] cluster</name>
        <dbReference type="ChEBI" id="CHEBI:49883"/>
    </cofactor>
</comment>
<dbReference type="InterPro" id="IPR058240">
    <property type="entry name" value="rSAM_sf"/>
</dbReference>
<protein>
    <submittedName>
        <fullName evidence="7">Radical SAM domain protein</fullName>
    </submittedName>
</protein>